<feature type="compositionally biased region" description="Polar residues" evidence="1">
    <location>
        <begin position="172"/>
        <end position="186"/>
    </location>
</feature>
<feature type="region of interest" description="Disordered" evidence="1">
    <location>
        <begin position="95"/>
        <end position="118"/>
    </location>
</feature>
<organism evidence="2 3">
    <name type="scientific">Mytilus coruscus</name>
    <name type="common">Sea mussel</name>
    <dbReference type="NCBI Taxonomy" id="42192"/>
    <lineage>
        <taxon>Eukaryota</taxon>
        <taxon>Metazoa</taxon>
        <taxon>Spiralia</taxon>
        <taxon>Lophotrochozoa</taxon>
        <taxon>Mollusca</taxon>
        <taxon>Bivalvia</taxon>
        <taxon>Autobranchia</taxon>
        <taxon>Pteriomorphia</taxon>
        <taxon>Mytilida</taxon>
        <taxon>Mytiloidea</taxon>
        <taxon>Mytilidae</taxon>
        <taxon>Mytilinae</taxon>
        <taxon>Mytilus</taxon>
    </lineage>
</organism>
<dbReference type="EMBL" id="CACVKT020003693">
    <property type="protein sequence ID" value="CAC5385365.1"/>
    <property type="molecule type" value="Genomic_DNA"/>
</dbReference>
<evidence type="ECO:0000313" key="3">
    <source>
        <dbReference type="Proteomes" id="UP000507470"/>
    </source>
</evidence>
<proteinExistence type="predicted"/>
<feature type="compositionally biased region" description="Acidic residues" evidence="1">
    <location>
        <begin position="108"/>
        <end position="118"/>
    </location>
</feature>
<name>A0A6J8BN35_MYTCO</name>
<dbReference type="AlphaFoldDB" id="A0A6J8BN35"/>
<accession>A0A6J8BN35</accession>
<protein>
    <submittedName>
        <fullName evidence="2">Uncharacterized protein</fullName>
    </submittedName>
</protein>
<dbReference type="Proteomes" id="UP000507470">
    <property type="component" value="Unassembled WGS sequence"/>
</dbReference>
<evidence type="ECO:0000313" key="2">
    <source>
        <dbReference type="EMBL" id="CAC5385365.1"/>
    </source>
</evidence>
<reference evidence="2 3" key="1">
    <citation type="submission" date="2020-06" db="EMBL/GenBank/DDBJ databases">
        <authorList>
            <person name="Li R."/>
            <person name="Bekaert M."/>
        </authorList>
    </citation>
    <scope>NUCLEOTIDE SEQUENCE [LARGE SCALE GENOMIC DNA]</scope>
    <source>
        <strain evidence="3">wild</strain>
    </source>
</reference>
<gene>
    <name evidence="2" type="ORF">MCOR_20915</name>
</gene>
<keyword evidence="3" id="KW-1185">Reference proteome</keyword>
<feature type="region of interest" description="Disordered" evidence="1">
    <location>
        <begin position="138"/>
        <end position="186"/>
    </location>
</feature>
<sequence>MRDNDMVLHENMNAVVSDVKALSILSKLLQGKDGVTSTKKNEATMESVLRQLSTALLSTQKNNLDTPSYATKKQTETYVIRNNINSLEFFSTEGNDIDTYSPMSTDSEPCDSDDQPEPQLDYEEELLSRRIYYDQYKNSEATTPKAKKNSVPASASTPLASSTMMKDCSKSALRNNRGSKNRSNPIASSTMMEDLIDEVQHQHHGTCAANTGSVVTWSIDNSIKTALLEDFYNIYFDSEGTSTDFYNRNGHLPRSSTCINLCKMTDNQSRNNNCQKKNSKCRQPVSKLLIFIRGIKRNLTRRTSSTNNRR</sequence>
<feature type="compositionally biased region" description="Low complexity" evidence="1">
    <location>
        <begin position="150"/>
        <end position="163"/>
    </location>
</feature>
<dbReference type="OrthoDB" id="6105073at2759"/>
<evidence type="ECO:0000256" key="1">
    <source>
        <dbReference type="SAM" id="MobiDB-lite"/>
    </source>
</evidence>